<keyword evidence="4" id="KW-0521">NADP</keyword>
<evidence type="ECO:0000313" key="7">
    <source>
        <dbReference type="EMBL" id="EDO19123.1"/>
    </source>
</evidence>
<dbReference type="HOGENOM" id="CLU_012153_2_1_1"/>
<evidence type="ECO:0000259" key="6">
    <source>
        <dbReference type="Pfam" id="PF00724"/>
    </source>
</evidence>
<evidence type="ECO:0000313" key="8">
    <source>
        <dbReference type="Proteomes" id="UP000000267"/>
    </source>
</evidence>
<keyword evidence="8" id="KW-1185">Reference proteome</keyword>
<dbReference type="AlphaFoldDB" id="A7TF98"/>
<dbReference type="EMBL" id="DS480382">
    <property type="protein sequence ID" value="EDO19123.1"/>
    <property type="molecule type" value="Genomic_DNA"/>
</dbReference>
<dbReference type="eggNOG" id="KOG0134">
    <property type="taxonomic scope" value="Eukaryota"/>
</dbReference>
<dbReference type="InterPro" id="IPR001155">
    <property type="entry name" value="OxRdtase_FMN_N"/>
</dbReference>
<dbReference type="GO" id="GO:0003959">
    <property type="term" value="F:NADPH dehydrogenase activity"/>
    <property type="evidence" value="ECO:0007669"/>
    <property type="project" value="InterPro"/>
</dbReference>
<dbReference type="Pfam" id="PF00724">
    <property type="entry name" value="Oxidored_FMN"/>
    <property type="match status" value="1"/>
</dbReference>
<accession>A7TF98</accession>
<dbReference type="InterPro" id="IPR013785">
    <property type="entry name" value="Aldolase_TIM"/>
</dbReference>
<proteinExistence type="predicted"/>
<keyword evidence="3" id="KW-0288">FMN</keyword>
<dbReference type="OrthoDB" id="72788at2759"/>
<dbReference type="InterPro" id="IPR044152">
    <property type="entry name" value="YqjM-like"/>
</dbReference>
<comment type="cofactor">
    <cofactor evidence="1">
        <name>FMN</name>
        <dbReference type="ChEBI" id="CHEBI:58210"/>
    </cofactor>
</comment>
<dbReference type="GeneID" id="5547453"/>
<dbReference type="OMA" id="YNPRWPW"/>
<keyword evidence="5" id="KW-0560">Oxidoreductase</keyword>
<evidence type="ECO:0000256" key="1">
    <source>
        <dbReference type="ARBA" id="ARBA00001917"/>
    </source>
</evidence>
<gene>
    <name evidence="7" type="ORF">Kpol_2000p91</name>
</gene>
<dbReference type="PANTHER" id="PTHR43303">
    <property type="entry name" value="NADPH DEHYDROGENASE C23G7.10C-RELATED"/>
    <property type="match status" value="1"/>
</dbReference>
<evidence type="ECO:0000256" key="4">
    <source>
        <dbReference type="ARBA" id="ARBA00022857"/>
    </source>
</evidence>
<dbReference type="SUPFAM" id="SSF51395">
    <property type="entry name" value="FMN-linked oxidoreductases"/>
    <property type="match status" value="1"/>
</dbReference>
<dbReference type="KEGG" id="vpo:Kpol_2000p91"/>
<dbReference type="PhylomeDB" id="A7TF98"/>
<dbReference type="Proteomes" id="UP000000267">
    <property type="component" value="Unassembled WGS sequence"/>
</dbReference>
<dbReference type="PANTHER" id="PTHR43303:SF4">
    <property type="entry name" value="NADPH DEHYDROGENASE C23G7.10C-RELATED"/>
    <property type="match status" value="1"/>
</dbReference>
<dbReference type="GO" id="GO:0050661">
    <property type="term" value="F:NADP binding"/>
    <property type="evidence" value="ECO:0007669"/>
    <property type="project" value="InterPro"/>
</dbReference>
<reference evidence="7 8" key="1">
    <citation type="journal article" date="2007" name="Proc. Natl. Acad. Sci. U.S.A.">
        <title>Independent sorting-out of thousands of duplicated gene pairs in two yeast species descended from a whole-genome duplication.</title>
        <authorList>
            <person name="Scannell D.R."/>
            <person name="Frank A.C."/>
            <person name="Conant G.C."/>
            <person name="Byrne K.P."/>
            <person name="Woolfit M."/>
            <person name="Wolfe K.H."/>
        </authorList>
    </citation>
    <scope>NUCLEOTIDE SEQUENCE [LARGE SCALE GENOMIC DNA]</scope>
    <source>
        <strain evidence="8">ATCC 22028 / DSM 70294 / BCRC 21397 / CBS 2163 / NBRC 10782 / NRRL Y-8283 / UCD 57-17</strain>
    </source>
</reference>
<dbReference type="Gene3D" id="3.20.20.70">
    <property type="entry name" value="Aldolase class I"/>
    <property type="match status" value="1"/>
</dbReference>
<dbReference type="GO" id="GO:0010181">
    <property type="term" value="F:FMN binding"/>
    <property type="evidence" value="ECO:0007669"/>
    <property type="project" value="InterPro"/>
</dbReference>
<evidence type="ECO:0000256" key="5">
    <source>
        <dbReference type="ARBA" id="ARBA00023002"/>
    </source>
</evidence>
<organism evidence="8">
    <name type="scientific">Vanderwaltozyma polyspora (strain ATCC 22028 / DSM 70294 / BCRC 21397 / CBS 2163 / NBRC 10782 / NRRL Y-8283 / UCD 57-17)</name>
    <name type="common">Kluyveromyces polysporus</name>
    <dbReference type="NCBI Taxonomy" id="436907"/>
    <lineage>
        <taxon>Eukaryota</taxon>
        <taxon>Fungi</taxon>
        <taxon>Dikarya</taxon>
        <taxon>Ascomycota</taxon>
        <taxon>Saccharomycotina</taxon>
        <taxon>Saccharomycetes</taxon>
        <taxon>Saccharomycetales</taxon>
        <taxon>Saccharomycetaceae</taxon>
        <taxon>Vanderwaltozyma</taxon>
    </lineage>
</organism>
<protein>
    <recommendedName>
        <fullName evidence="6">NADH:flavin oxidoreductase/NADH oxidase N-terminal domain-containing protein</fullName>
    </recommendedName>
</protein>
<keyword evidence="2" id="KW-0285">Flavoprotein</keyword>
<dbReference type="STRING" id="436907.A7TF98"/>
<evidence type="ECO:0000256" key="3">
    <source>
        <dbReference type="ARBA" id="ARBA00022643"/>
    </source>
</evidence>
<name>A7TF98_VANPO</name>
<feature type="domain" description="NADH:flavin oxidoreductase/NADH oxidase N-terminal" evidence="6">
    <location>
        <begin position="38"/>
        <end position="350"/>
    </location>
</feature>
<dbReference type="InParanoid" id="A7TF98"/>
<dbReference type="RefSeq" id="XP_001646981.1">
    <property type="nucleotide sequence ID" value="XM_001646931.1"/>
</dbReference>
<sequence length="382" mass="43035">MSTLAVKPCPNVPYFTPQQPVLGQFIKYNDNTRGPPPKLFESLKIRGLTFPNRIGVSPMCTYSSDNNEPTDFHQVHYGAWATRGCGMIVVECTGVDPDGLTSPNDLGLWSKHQATKHFQKIVEFAHSQNTNIGIQLGHYGLKKDITAMADEEQSLYRPHEYTKKMIQDIVKKWGHAAKLAVNNAHYDFIEIQAGHGHLISEFMSCEKNMRDDEYGGGSFATRVQLLMDVVDEVRKNIGDQVPIFLRLSTASSMEEMSRDEWSIEDTIKLSKELYEHGVDVLDITGGGHHVNEMKAPSHRIKMIKSQTPEGLKLASPGGIHSGREAEMLFEEENLDILLVGRPFLENPGLVWTWCDEMGISVNEAVQYTWGFYPDKAHLMKKK</sequence>
<evidence type="ECO:0000256" key="2">
    <source>
        <dbReference type="ARBA" id="ARBA00022630"/>
    </source>
</evidence>